<accession>A0A1E3QS08</accession>
<evidence type="ECO:0000256" key="1">
    <source>
        <dbReference type="SAM" id="MobiDB-lite"/>
    </source>
</evidence>
<proteinExistence type="predicted"/>
<feature type="compositionally biased region" description="Basic and acidic residues" evidence="1">
    <location>
        <begin position="202"/>
        <end position="216"/>
    </location>
</feature>
<keyword evidence="3" id="KW-1185">Reference proteome</keyword>
<dbReference type="AlphaFoldDB" id="A0A1E3QS08"/>
<feature type="region of interest" description="Disordered" evidence="1">
    <location>
        <begin position="1"/>
        <end position="33"/>
    </location>
</feature>
<feature type="compositionally biased region" description="Basic and acidic residues" evidence="1">
    <location>
        <begin position="417"/>
        <end position="431"/>
    </location>
</feature>
<feature type="region of interest" description="Disordered" evidence="1">
    <location>
        <begin position="198"/>
        <end position="245"/>
    </location>
</feature>
<feature type="region of interest" description="Disordered" evidence="1">
    <location>
        <begin position="159"/>
        <end position="178"/>
    </location>
</feature>
<dbReference type="OrthoDB" id="4024111at2759"/>
<organism evidence="2 3">
    <name type="scientific">Babjeviella inositovora NRRL Y-12698</name>
    <dbReference type="NCBI Taxonomy" id="984486"/>
    <lineage>
        <taxon>Eukaryota</taxon>
        <taxon>Fungi</taxon>
        <taxon>Dikarya</taxon>
        <taxon>Ascomycota</taxon>
        <taxon>Saccharomycotina</taxon>
        <taxon>Pichiomycetes</taxon>
        <taxon>Serinales incertae sedis</taxon>
        <taxon>Babjeviella</taxon>
    </lineage>
</organism>
<evidence type="ECO:0000313" key="2">
    <source>
        <dbReference type="EMBL" id="ODQ80450.1"/>
    </source>
</evidence>
<sequence>MSTDIDMTGSPTANASFGSPPRQGETPSKPPTAHQFAFERARTRTVYPSFTSPIRQQFDFEAGQPEQLDDDFSKFIQGKYSRKLSTKVLDELNDRAADKLISSSLKLSPVRSNVRGNYLANKRASRLNANTGRRKSSHRYSLTHVSGFSKMESIDSHYSAARAPHSEAPMCDDPNARGKNTRVYATPARTEIVMDIDPIETSSDKRDSSMRIESVTKRRRTLLGSQEVTPKGPHAEHSSDSFVSTPKVGEVRHTGMSGELQKVLTLKNSPLHATNKERKPVRLPEVLRQQQRQHETMRQTNSRLGFRSRIRPQAPAKLHTNFASFSSSSFLAKITRSTTSSSLKAAPTTDVTISHSRADLSSSPPRRPEERLLNAKKSYGTLNKTGIPRSTSTASITRPLPIAKSVTAHTQALAVKQMEKPKIFPRSRPEEASGVPRSQAAPFGVLPRSQTTHFGSQLPRSTSTRSISDPVPRSTDLVSRSIESASIKRPLRSSRSIADLKAPLAGTDRLRKMQSMRDIGSAAVRPAWR</sequence>
<feature type="compositionally biased region" description="Polar residues" evidence="1">
    <location>
        <begin position="1"/>
        <end position="17"/>
    </location>
</feature>
<gene>
    <name evidence="2" type="ORF">BABINDRAFT_161386</name>
</gene>
<dbReference type="GeneID" id="30146632"/>
<dbReference type="EMBL" id="KV454430">
    <property type="protein sequence ID" value="ODQ80450.1"/>
    <property type="molecule type" value="Genomic_DNA"/>
</dbReference>
<protein>
    <submittedName>
        <fullName evidence="2">Uncharacterized protein</fullName>
    </submittedName>
</protein>
<evidence type="ECO:0000313" key="3">
    <source>
        <dbReference type="Proteomes" id="UP000094336"/>
    </source>
</evidence>
<feature type="compositionally biased region" description="Polar residues" evidence="1">
    <location>
        <begin position="338"/>
        <end position="364"/>
    </location>
</feature>
<feature type="region of interest" description="Disordered" evidence="1">
    <location>
        <begin position="509"/>
        <end position="529"/>
    </location>
</feature>
<feature type="region of interest" description="Disordered" evidence="1">
    <location>
        <begin position="338"/>
        <end position="370"/>
    </location>
</feature>
<dbReference type="Proteomes" id="UP000094336">
    <property type="component" value="Unassembled WGS sequence"/>
</dbReference>
<reference evidence="3" key="1">
    <citation type="submission" date="2016-05" db="EMBL/GenBank/DDBJ databases">
        <title>Comparative genomics of biotechnologically important yeasts.</title>
        <authorList>
            <consortium name="DOE Joint Genome Institute"/>
            <person name="Riley R."/>
            <person name="Haridas S."/>
            <person name="Wolfe K.H."/>
            <person name="Lopes M.R."/>
            <person name="Hittinger C.T."/>
            <person name="Goker M."/>
            <person name="Salamov A."/>
            <person name="Wisecaver J."/>
            <person name="Long T.M."/>
            <person name="Aerts A.L."/>
            <person name="Barry K."/>
            <person name="Choi C."/>
            <person name="Clum A."/>
            <person name="Coughlan A.Y."/>
            <person name="Deshpande S."/>
            <person name="Douglass A.P."/>
            <person name="Hanson S.J."/>
            <person name="Klenk H.-P."/>
            <person name="Labutti K."/>
            <person name="Lapidus A."/>
            <person name="Lindquist E."/>
            <person name="Lipzen A."/>
            <person name="Meier-Kolthoff J.P."/>
            <person name="Ohm R.A."/>
            <person name="Otillar R.P."/>
            <person name="Pangilinan J."/>
            <person name="Peng Y."/>
            <person name="Rokas A."/>
            <person name="Rosa C.A."/>
            <person name="Scheuner C."/>
            <person name="Sibirny A.A."/>
            <person name="Slot J.C."/>
            <person name="Stielow J.B."/>
            <person name="Sun H."/>
            <person name="Kurtzman C.P."/>
            <person name="Blackwell M."/>
            <person name="Grigoriev I.V."/>
            <person name="Jeffries T.W."/>
        </authorList>
    </citation>
    <scope>NUCLEOTIDE SEQUENCE [LARGE SCALE GENOMIC DNA]</scope>
    <source>
        <strain evidence="3">NRRL Y-12698</strain>
    </source>
</reference>
<name>A0A1E3QS08_9ASCO</name>
<feature type="compositionally biased region" description="Polar residues" evidence="1">
    <location>
        <begin position="448"/>
        <end position="467"/>
    </location>
</feature>
<dbReference type="RefSeq" id="XP_018985778.1">
    <property type="nucleotide sequence ID" value="XM_019128779.1"/>
</dbReference>
<feature type="region of interest" description="Disordered" evidence="1">
    <location>
        <begin position="417"/>
        <end position="477"/>
    </location>
</feature>